<organism evidence="1 2">
    <name type="scientific">Rotaria magnacalcarata</name>
    <dbReference type="NCBI Taxonomy" id="392030"/>
    <lineage>
        <taxon>Eukaryota</taxon>
        <taxon>Metazoa</taxon>
        <taxon>Spiralia</taxon>
        <taxon>Gnathifera</taxon>
        <taxon>Rotifera</taxon>
        <taxon>Eurotatoria</taxon>
        <taxon>Bdelloidea</taxon>
        <taxon>Philodinida</taxon>
        <taxon>Philodinidae</taxon>
        <taxon>Rotaria</taxon>
    </lineage>
</organism>
<name>A0A8S3GU96_9BILA</name>
<protein>
    <submittedName>
        <fullName evidence="1">Uncharacterized protein</fullName>
    </submittedName>
</protein>
<sequence length="161" mass="18980">LTLRWLDTFLKDLNRSELFTNVQNTYSQWLTIGRLLRGFIKKDLSSNSTYDEDEFFVPSTRNETFVAMNQLFKFFNESNQVASSSDSNRGSDNFRLGFLPDPKTHNLSAFLFLVNMNVIFDRYSVQHDYYQKLEEYFEKCLEKLKLSEGLDGHVYEQVKHG</sequence>
<evidence type="ECO:0000313" key="1">
    <source>
        <dbReference type="EMBL" id="CAF5171441.1"/>
    </source>
</evidence>
<accession>A0A8S3GU96</accession>
<comment type="caution">
    <text evidence="1">The sequence shown here is derived from an EMBL/GenBank/DDBJ whole genome shotgun (WGS) entry which is preliminary data.</text>
</comment>
<evidence type="ECO:0000313" key="2">
    <source>
        <dbReference type="Proteomes" id="UP000676336"/>
    </source>
</evidence>
<feature type="non-terminal residue" evidence="1">
    <location>
        <position position="161"/>
    </location>
</feature>
<gene>
    <name evidence="1" type="ORF">SMN809_LOCUS65762</name>
</gene>
<dbReference type="Proteomes" id="UP000676336">
    <property type="component" value="Unassembled WGS sequence"/>
</dbReference>
<dbReference type="EMBL" id="CAJOBI010311995">
    <property type="protein sequence ID" value="CAF5171441.1"/>
    <property type="molecule type" value="Genomic_DNA"/>
</dbReference>
<dbReference type="AlphaFoldDB" id="A0A8S3GU96"/>
<proteinExistence type="predicted"/>
<reference evidence="1" key="1">
    <citation type="submission" date="2021-02" db="EMBL/GenBank/DDBJ databases">
        <authorList>
            <person name="Nowell W R."/>
        </authorList>
    </citation>
    <scope>NUCLEOTIDE SEQUENCE</scope>
</reference>